<dbReference type="OMA" id="IGGCKAQ"/>
<dbReference type="SUPFAM" id="SSF48452">
    <property type="entry name" value="TPR-like"/>
    <property type="match status" value="1"/>
</dbReference>
<feature type="repeat" description="PPR" evidence="3">
    <location>
        <begin position="513"/>
        <end position="543"/>
    </location>
</feature>
<gene>
    <name evidence="4" type="ORF">ZOSMA_117G00190</name>
</gene>
<dbReference type="InterPro" id="IPR046848">
    <property type="entry name" value="E_motif"/>
</dbReference>
<dbReference type="Pfam" id="PF01535">
    <property type="entry name" value="PPR"/>
    <property type="match status" value="7"/>
</dbReference>
<feature type="repeat" description="PPR" evidence="3">
    <location>
        <begin position="76"/>
        <end position="106"/>
    </location>
</feature>
<evidence type="ECO:0000256" key="1">
    <source>
        <dbReference type="ARBA" id="ARBA00022737"/>
    </source>
</evidence>
<protein>
    <recommendedName>
        <fullName evidence="6">Pentatricopeptide repeat-containing protein</fullName>
    </recommendedName>
</protein>
<comment type="caution">
    <text evidence="4">The sequence shown here is derived from an EMBL/GenBank/DDBJ whole genome shotgun (WGS) entry which is preliminary data.</text>
</comment>
<feature type="repeat" description="PPR" evidence="3">
    <location>
        <begin position="407"/>
        <end position="441"/>
    </location>
</feature>
<dbReference type="Pfam" id="PF20431">
    <property type="entry name" value="E_motif"/>
    <property type="match status" value="1"/>
</dbReference>
<organism evidence="4 5">
    <name type="scientific">Zostera marina</name>
    <name type="common">Eelgrass</name>
    <dbReference type="NCBI Taxonomy" id="29655"/>
    <lineage>
        <taxon>Eukaryota</taxon>
        <taxon>Viridiplantae</taxon>
        <taxon>Streptophyta</taxon>
        <taxon>Embryophyta</taxon>
        <taxon>Tracheophyta</taxon>
        <taxon>Spermatophyta</taxon>
        <taxon>Magnoliopsida</taxon>
        <taxon>Liliopsida</taxon>
        <taxon>Zosteraceae</taxon>
        <taxon>Zostera</taxon>
    </lineage>
</organism>
<dbReference type="Proteomes" id="UP000036987">
    <property type="component" value="Unassembled WGS sequence"/>
</dbReference>
<feature type="repeat" description="PPR" evidence="3">
    <location>
        <begin position="107"/>
        <end position="141"/>
    </location>
</feature>
<keyword evidence="5" id="KW-1185">Reference proteome</keyword>
<dbReference type="PANTHER" id="PTHR47926">
    <property type="entry name" value="PENTATRICOPEPTIDE REPEAT-CONTAINING PROTEIN"/>
    <property type="match status" value="1"/>
</dbReference>
<evidence type="ECO:0008006" key="6">
    <source>
        <dbReference type="Google" id="ProtNLM"/>
    </source>
</evidence>
<evidence type="ECO:0000313" key="5">
    <source>
        <dbReference type="Proteomes" id="UP000036987"/>
    </source>
</evidence>
<comment type="similarity">
    <text evidence="2">Belongs to the PPR family. PCMP-E subfamily.</text>
</comment>
<accession>A0A0K9Q1N6</accession>
<dbReference type="GO" id="GO:0009451">
    <property type="term" value="P:RNA modification"/>
    <property type="evidence" value="ECO:0000318"/>
    <property type="project" value="GO_Central"/>
</dbReference>
<dbReference type="FunFam" id="1.25.40.10:FF:000205">
    <property type="entry name" value="Pentatricopeptide repeat-containing protein, mitochondrial"/>
    <property type="match status" value="1"/>
</dbReference>
<evidence type="ECO:0000256" key="3">
    <source>
        <dbReference type="PROSITE-ProRule" id="PRU00708"/>
    </source>
</evidence>
<dbReference type="GO" id="GO:0003723">
    <property type="term" value="F:RNA binding"/>
    <property type="evidence" value="ECO:0000318"/>
    <property type="project" value="GO_Central"/>
</dbReference>
<evidence type="ECO:0000256" key="2">
    <source>
        <dbReference type="ARBA" id="ARBA00061659"/>
    </source>
</evidence>
<dbReference type="NCBIfam" id="TIGR00756">
    <property type="entry name" value="PPR"/>
    <property type="match status" value="5"/>
</dbReference>
<evidence type="ECO:0000313" key="4">
    <source>
        <dbReference type="EMBL" id="KMZ75201.1"/>
    </source>
</evidence>
<feature type="repeat" description="PPR" evidence="3">
    <location>
        <begin position="376"/>
        <end position="406"/>
    </location>
</feature>
<dbReference type="PANTHER" id="PTHR47926:SF392">
    <property type="entry name" value="PENTATRICOPEPTIDE REPEAT-CONTAINING PROTEIN"/>
    <property type="match status" value="1"/>
</dbReference>
<dbReference type="STRING" id="29655.A0A0K9Q1N6"/>
<name>A0A0K9Q1N6_ZOSMR</name>
<feature type="repeat" description="PPR" evidence="3">
    <location>
        <begin position="272"/>
        <end position="302"/>
    </location>
</feature>
<dbReference type="GO" id="GO:0005739">
    <property type="term" value="C:mitochondrion"/>
    <property type="evidence" value="ECO:0007669"/>
    <property type="project" value="UniProtKB-ARBA"/>
</dbReference>
<dbReference type="InterPro" id="IPR002885">
    <property type="entry name" value="PPR_rpt"/>
</dbReference>
<proteinExistence type="inferred from homology"/>
<dbReference type="OrthoDB" id="772568at2759"/>
<reference evidence="5" key="1">
    <citation type="journal article" date="2016" name="Nature">
        <title>The genome of the seagrass Zostera marina reveals angiosperm adaptation to the sea.</title>
        <authorList>
            <person name="Olsen J.L."/>
            <person name="Rouze P."/>
            <person name="Verhelst B."/>
            <person name="Lin Y.-C."/>
            <person name="Bayer T."/>
            <person name="Collen J."/>
            <person name="Dattolo E."/>
            <person name="De Paoli E."/>
            <person name="Dittami S."/>
            <person name="Maumus F."/>
            <person name="Michel G."/>
            <person name="Kersting A."/>
            <person name="Lauritano C."/>
            <person name="Lohaus R."/>
            <person name="Toepel M."/>
            <person name="Tonon T."/>
            <person name="Vanneste K."/>
            <person name="Amirebrahimi M."/>
            <person name="Brakel J."/>
            <person name="Bostroem C."/>
            <person name="Chovatia M."/>
            <person name="Grimwood J."/>
            <person name="Jenkins J.W."/>
            <person name="Jueterbock A."/>
            <person name="Mraz A."/>
            <person name="Stam W.T."/>
            <person name="Tice H."/>
            <person name="Bornberg-Bauer E."/>
            <person name="Green P.J."/>
            <person name="Pearson G.A."/>
            <person name="Procaccini G."/>
            <person name="Duarte C.M."/>
            <person name="Schmutz J."/>
            <person name="Reusch T.B.H."/>
            <person name="Van de Peer Y."/>
        </authorList>
    </citation>
    <scope>NUCLEOTIDE SEQUENCE [LARGE SCALE GENOMIC DNA]</scope>
    <source>
        <strain evidence="5">cv. Finnish</strain>
    </source>
</reference>
<dbReference type="Gene3D" id="1.25.40.10">
    <property type="entry name" value="Tetratricopeptide repeat domain"/>
    <property type="match status" value="5"/>
</dbReference>
<dbReference type="EMBL" id="LFYR01000192">
    <property type="protein sequence ID" value="KMZ75201.1"/>
    <property type="molecule type" value="Genomic_DNA"/>
</dbReference>
<dbReference type="AlphaFoldDB" id="A0A0K9Q1N6"/>
<dbReference type="InterPro" id="IPR046960">
    <property type="entry name" value="PPR_At4g14850-like_plant"/>
</dbReference>
<sequence length="695" mass="77309">MTVDDRIVSAVNRLRSCTTQHFLRGGQQLHIFLLKSGLSTSLYYGNCLLHMYSRCSTSTSNLIDARFLFDEMPKKNIFTWNILIDAYSRYGDIESSMNLFRSMPDRNPFTWNAVITGCIRKGDVMFAQKLFDEMPIKNVVALNSVMHGFVKQSREMEALRIYKKANLGGCDSFVTATALNACARDERFDCGKQVHARLMVSHLKLDSILGSALVDMYCKCGDLHSAVRSFSLLPEIDEFSLSAIISGYSDRGRCDDARQLFDRGTSMNAISSAVLWNSMLNCYVSNGRSEKAFELFKLLMARQNGNVSPDPSTLISVLNVCIGAGRIGTGRQVHGQVWKLGLMSDIIVGTGLIDLYNKHCIPDDSCKVFSDLKEHDTISMNAMIHVYSNSGRVSEAEQIFLNISNKTMISWNSMLVGYNQNGRAGEAMKLFREMHRLHLKKDTVTISTVLSSCGSTCSLEFGEQIFALATTTGLNSDTIITTSLIDLYCKAGLAQTARKLFDSVNVFSTGAADEATWNSMLMGYAMNGHGPETLDLFKAMRTNPNLKPNDVTFIGVLTGCCHCGLVEEGRRWFNAMENEFNIVPSIEHYSCMVDLFIRAGRLNEAVDFSNVMPAGSRDAGILTTLLRGCVVEGGGVGQEISERLTEMNGKKEASWYVELSNQYASRGNWVRSEEIRKTMRERSIVKDPGCSWINV</sequence>
<dbReference type="InterPro" id="IPR011990">
    <property type="entry name" value="TPR-like_helical_dom_sf"/>
</dbReference>
<keyword evidence="1" id="KW-0677">Repeat</keyword>
<dbReference type="PROSITE" id="PS51375">
    <property type="entry name" value="PPR"/>
    <property type="match status" value="6"/>
</dbReference>
<dbReference type="FunFam" id="1.25.40.10:FF:000797">
    <property type="entry name" value="Pentatricopeptide repeat-containing protein chloroplastic"/>
    <property type="match status" value="1"/>
</dbReference>
<dbReference type="Pfam" id="PF13041">
    <property type="entry name" value="PPR_2"/>
    <property type="match status" value="2"/>
</dbReference>